<name>A0ABD5VCV5_9EURY</name>
<dbReference type="AlphaFoldDB" id="A0ABD5VCV5"/>
<sequence length="659" mass="68520">MPSPVSGRAGVLLLAAALVATTASVGVATSAGAGPAATSHEAGAAAPADPTLSVPDSRNRSANLTATVSLPEAAEEPRRLVVRLESLGVETVANRTLTVEPGESVAVDFGACRPARSYVVRVSTTDGDVLVAKQVEVERSTPLVALADDPREAFRERVTRNETLRVDARLHPCVDRTTLALAPTGDAGGDGDVESVWSATVRDADDDGSVSLAWDVDGARSEALAAGTGTALDATRVDADAGAYGDYRLLSTTPDGDGRSGRVTVTFAKPTVDVSVVDGNRTATGSLAAARDADPRRDEYAVDVVDGDWVVLRVDVDGTISSLPADASLVAPATHENATVRVRTQYPLPEDESVTVDLANATRRFDADTGSLWYAYRADADRDRTRFEYVALGETWNATAAASVNAVPAVQLALQDGTLLAPERVTVGGESALPAGTTLNVSVRTANGTIARDDVVVDDDPFRARLDLSDVANGTNASVVVSDGDSVIAERAVTVATRPLFELRGFRANDGGEDQLRAGAANELRAYVWNRGNARGNATVVFEVGTHTVTRNVTLPAEETRTVDVSVPPEAIPDRERVNVSVSFAGETESRPHLVVPAETTRPPTTPTATTGTEPWPTLAGTDRGTADGPTPGFGPVAAVAALAAALVVAARRARSDDD</sequence>
<dbReference type="RefSeq" id="WP_336349893.1">
    <property type="nucleotide sequence ID" value="NZ_JAZAQL010000002.1"/>
</dbReference>
<accession>A0ABD5VCV5</accession>
<reference evidence="2 3" key="1">
    <citation type="journal article" date="2019" name="Int. J. Syst. Evol. Microbiol.">
        <title>The Global Catalogue of Microorganisms (GCM) 10K type strain sequencing project: providing services to taxonomists for standard genome sequencing and annotation.</title>
        <authorList>
            <consortium name="The Broad Institute Genomics Platform"/>
            <consortium name="The Broad Institute Genome Sequencing Center for Infectious Disease"/>
            <person name="Wu L."/>
            <person name="Ma J."/>
        </authorList>
    </citation>
    <scope>NUCLEOTIDE SEQUENCE [LARGE SCALE GENOMIC DNA]</scope>
    <source>
        <strain evidence="2 3">GX26</strain>
    </source>
</reference>
<evidence type="ECO:0000313" key="3">
    <source>
        <dbReference type="Proteomes" id="UP001596395"/>
    </source>
</evidence>
<evidence type="ECO:0008006" key="4">
    <source>
        <dbReference type="Google" id="ProtNLM"/>
    </source>
</evidence>
<feature type="compositionally biased region" description="Low complexity" evidence="1">
    <location>
        <begin position="597"/>
        <end position="618"/>
    </location>
</feature>
<gene>
    <name evidence="2" type="ORF">ACFQGB_08550</name>
</gene>
<protein>
    <recommendedName>
        <fullName evidence="4">PGF-pre-PGF domain-containing protein</fullName>
    </recommendedName>
</protein>
<dbReference type="EMBL" id="JBHSXN010000002">
    <property type="protein sequence ID" value="MFC6952911.1"/>
    <property type="molecule type" value="Genomic_DNA"/>
</dbReference>
<dbReference type="Proteomes" id="UP001596395">
    <property type="component" value="Unassembled WGS sequence"/>
</dbReference>
<evidence type="ECO:0000313" key="2">
    <source>
        <dbReference type="EMBL" id="MFC6952911.1"/>
    </source>
</evidence>
<proteinExistence type="predicted"/>
<organism evidence="2 3">
    <name type="scientific">Halorubellus litoreus</name>
    <dbReference type="NCBI Taxonomy" id="755308"/>
    <lineage>
        <taxon>Archaea</taxon>
        <taxon>Methanobacteriati</taxon>
        <taxon>Methanobacteriota</taxon>
        <taxon>Stenosarchaea group</taxon>
        <taxon>Halobacteria</taxon>
        <taxon>Halobacteriales</taxon>
        <taxon>Halorubellaceae</taxon>
        <taxon>Halorubellus</taxon>
    </lineage>
</organism>
<feature type="region of interest" description="Disordered" evidence="1">
    <location>
        <begin position="597"/>
        <end position="633"/>
    </location>
</feature>
<evidence type="ECO:0000256" key="1">
    <source>
        <dbReference type="SAM" id="MobiDB-lite"/>
    </source>
</evidence>
<comment type="caution">
    <text evidence="2">The sequence shown here is derived from an EMBL/GenBank/DDBJ whole genome shotgun (WGS) entry which is preliminary data.</text>
</comment>
<keyword evidence="3" id="KW-1185">Reference proteome</keyword>
<feature type="region of interest" description="Disordered" evidence="1">
    <location>
        <begin position="32"/>
        <end position="58"/>
    </location>
</feature>